<dbReference type="EMBL" id="JACGWZ010000006">
    <property type="protein sequence ID" value="MBA8826636.1"/>
    <property type="molecule type" value="Genomic_DNA"/>
</dbReference>
<keyword evidence="1" id="KW-0472">Membrane</keyword>
<accession>A0A839E254</accession>
<comment type="caution">
    <text evidence="2">The sequence shown here is derived from an EMBL/GenBank/DDBJ whole genome shotgun (WGS) entry which is preliminary data.</text>
</comment>
<sequence>MTTPTDSTPGVPRYVQVTKWIWLVGMAVALLGTVYAIAVAPSVFTGVALVITLVQAALAVPAALVLAQRKRWARMVLMILALLSLGSLYSALQAQAWPSLVLNLALAITFGLLQDQSVREFFGLPRQPWLRRRLRGSAP</sequence>
<proteinExistence type="predicted"/>
<evidence type="ECO:0000313" key="2">
    <source>
        <dbReference type="EMBL" id="MBA8826636.1"/>
    </source>
</evidence>
<name>A0A839E254_9PSEU</name>
<dbReference type="RefSeq" id="WP_182545857.1">
    <property type="nucleotide sequence ID" value="NZ_JACGWZ010000006.1"/>
</dbReference>
<feature type="transmembrane region" description="Helical" evidence="1">
    <location>
        <begin position="20"/>
        <end position="38"/>
    </location>
</feature>
<keyword evidence="1" id="KW-1133">Transmembrane helix</keyword>
<dbReference type="AlphaFoldDB" id="A0A839E254"/>
<protein>
    <submittedName>
        <fullName evidence="2">ABC-type spermidine/putrescine transport system permease subunit I</fullName>
    </submittedName>
</protein>
<keyword evidence="3" id="KW-1185">Reference proteome</keyword>
<dbReference type="Proteomes" id="UP000569329">
    <property type="component" value="Unassembled WGS sequence"/>
</dbReference>
<evidence type="ECO:0000313" key="3">
    <source>
        <dbReference type="Proteomes" id="UP000569329"/>
    </source>
</evidence>
<gene>
    <name evidence="2" type="ORF">FHX42_004015</name>
</gene>
<feature type="transmembrane region" description="Helical" evidence="1">
    <location>
        <begin position="72"/>
        <end position="90"/>
    </location>
</feature>
<evidence type="ECO:0000256" key="1">
    <source>
        <dbReference type="SAM" id="Phobius"/>
    </source>
</evidence>
<keyword evidence="1" id="KW-0812">Transmembrane</keyword>
<organism evidence="2 3">
    <name type="scientific">Halosaccharopolyspora lacisalsi</name>
    <dbReference type="NCBI Taxonomy" id="1000566"/>
    <lineage>
        <taxon>Bacteria</taxon>
        <taxon>Bacillati</taxon>
        <taxon>Actinomycetota</taxon>
        <taxon>Actinomycetes</taxon>
        <taxon>Pseudonocardiales</taxon>
        <taxon>Pseudonocardiaceae</taxon>
        <taxon>Halosaccharopolyspora</taxon>
    </lineage>
</organism>
<feature type="transmembrane region" description="Helical" evidence="1">
    <location>
        <begin position="44"/>
        <end position="65"/>
    </location>
</feature>
<feature type="transmembrane region" description="Helical" evidence="1">
    <location>
        <begin position="96"/>
        <end position="113"/>
    </location>
</feature>
<reference evidence="2 3" key="1">
    <citation type="submission" date="2020-07" db="EMBL/GenBank/DDBJ databases">
        <title>Sequencing the genomes of 1000 actinobacteria strains.</title>
        <authorList>
            <person name="Klenk H.-P."/>
        </authorList>
    </citation>
    <scope>NUCLEOTIDE SEQUENCE [LARGE SCALE GENOMIC DNA]</scope>
    <source>
        <strain evidence="2 3">DSM 45975</strain>
    </source>
</reference>